<dbReference type="Pfam" id="PF14572">
    <property type="entry name" value="Pribosyl_synth"/>
    <property type="match status" value="1"/>
</dbReference>
<dbReference type="FunFam" id="3.40.50.2020:FF:000005">
    <property type="entry name" value="Ribose-phosphate pyrophosphokinase 1"/>
    <property type="match status" value="1"/>
</dbReference>
<evidence type="ECO:0000256" key="8">
    <source>
        <dbReference type="ARBA" id="ARBA00022777"/>
    </source>
</evidence>
<dbReference type="GO" id="GO:0004749">
    <property type="term" value="F:ribose phosphate diphosphokinase activity"/>
    <property type="evidence" value="ECO:0007669"/>
    <property type="project" value="UniProtKB-EC"/>
</dbReference>
<dbReference type="PANTHER" id="PTHR10210:SF36">
    <property type="entry name" value="RIBOSE-PHOSPHATE PYROPHOSPHOKINASE 5"/>
    <property type="match status" value="1"/>
</dbReference>
<dbReference type="InterPro" id="IPR029099">
    <property type="entry name" value="Pribosyltran_N"/>
</dbReference>
<protein>
    <recommendedName>
        <fullName evidence="3">ribose-phosphate diphosphokinase</fullName>
        <ecNumber evidence="3">2.7.6.1</ecNumber>
    </recommendedName>
</protein>
<dbReference type="SUPFAM" id="SSF53271">
    <property type="entry name" value="PRTase-like"/>
    <property type="match status" value="2"/>
</dbReference>
<dbReference type="GO" id="GO:0009156">
    <property type="term" value="P:ribonucleoside monophosphate biosynthetic process"/>
    <property type="evidence" value="ECO:0007669"/>
    <property type="project" value="InterPro"/>
</dbReference>
<dbReference type="InterPro" id="IPR029057">
    <property type="entry name" value="PRTase-like"/>
</dbReference>
<accession>A0A1Y1XG37</accession>
<keyword evidence="7" id="KW-0547">Nucleotide-binding</keyword>
<proteinExistence type="inferred from homology"/>
<dbReference type="OrthoDB" id="413572at2759"/>
<dbReference type="GO" id="GO:0016301">
    <property type="term" value="F:kinase activity"/>
    <property type="evidence" value="ECO:0007669"/>
    <property type="project" value="UniProtKB-KW"/>
</dbReference>
<evidence type="ECO:0000256" key="2">
    <source>
        <dbReference type="ARBA" id="ARBA00006478"/>
    </source>
</evidence>
<evidence type="ECO:0000256" key="11">
    <source>
        <dbReference type="ARBA" id="ARBA00049535"/>
    </source>
</evidence>
<comment type="caution">
    <text evidence="13">The sequence shown here is derived from an EMBL/GenBank/DDBJ whole genome shotgun (WGS) entry which is preliminary data.</text>
</comment>
<dbReference type="Proteomes" id="UP000193944">
    <property type="component" value="Unassembled WGS sequence"/>
</dbReference>
<evidence type="ECO:0000256" key="5">
    <source>
        <dbReference type="ARBA" id="ARBA00022723"/>
    </source>
</evidence>
<comment type="similarity">
    <text evidence="2">Belongs to the ribose-phosphate pyrophosphokinase family.</text>
</comment>
<dbReference type="AlphaFoldDB" id="A0A1Y1XG37"/>
<evidence type="ECO:0000256" key="10">
    <source>
        <dbReference type="ARBA" id="ARBA00022842"/>
    </source>
</evidence>
<dbReference type="NCBIfam" id="TIGR01251">
    <property type="entry name" value="ribP_PPkin"/>
    <property type="match status" value="1"/>
</dbReference>
<keyword evidence="4" id="KW-0808">Transferase</keyword>
<evidence type="ECO:0000256" key="9">
    <source>
        <dbReference type="ARBA" id="ARBA00022840"/>
    </source>
</evidence>
<dbReference type="Pfam" id="PF13793">
    <property type="entry name" value="Pribosyltran_N"/>
    <property type="match status" value="1"/>
</dbReference>
<evidence type="ECO:0000259" key="12">
    <source>
        <dbReference type="Pfam" id="PF13793"/>
    </source>
</evidence>
<dbReference type="InterPro" id="IPR005946">
    <property type="entry name" value="Rib-P_diPkinase"/>
</dbReference>
<keyword evidence="9" id="KW-0067">ATP-binding</keyword>
<dbReference type="EC" id="2.7.6.1" evidence="3"/>
<evidence type="ECO:0000256" key="6">
    <source>
        <dbReference type="ARBA" id="ARBA00022727"/>
    </source>
</evidence>
<evidence type="ECO:0000313" key="14">
    <source>
        <dbReference type="Proteomes" id="UP000193944"/>
    </source>
</evidence>
<dbReference type="GO" id="GO:0000287">
    <property type="term" value="F:magnesium ion binding"/>
    <property type="evidence" value="ECO:0007669"/>
    <property type="project" value="InterPro"/>
</dbReference>
<keyword evidence="14" id="KW-1185">Reference proteome</keyword>
<keyword evidence="5" id="KW-0479">Metal-binding</keyword>
<comment type="catalytic activity">
    <reaction evidence="11">
        <text>D-ribose 5-phosphate + ATP = 5-phospho-alpha-D-ribose 1-diphosphate + AMP + H(+)</text>
        <dbReference type="Rhea" id="RHEA:15609"/>
        <dbReference type="ChEBI" id="CHEBI:15378"/>
        <dbReference type="ChEBI" id="CHEBI:30616"/>
        <dbReference type="ChEBI" id="CHEBI:58017"/>
        <dbReference type="ChEBI" id="CHEBI:78346"/>
        <dbReference type="ChEBI" id="CHEBI:456215"/>
        <dbReference type="EC" id="2.7.6.1"/>
    </reaction>
</comment>
<keyword evidence="8 13" id="KW-0418">Kinase</keyword>
<organism evidence="13 14">
    <name type="scientific">Anaeromyces robustus</name>
    <dbReference type="NCBI Taxonomy" id="1754192"/>
    <lineage>
        <taxon>Eukaryota</taxon>
        <taxon>Fungi</taxon>
        <taxon>Fungi incertae sedis</taxon>
        <taxon>Chytridiomycota</taxon>
        <taxon>Chytridiomycota incertae sedis</taxon>
        <taxon>Neocallimastigomycetes</taxon>
        <taxon>Neocallimastigales</taxon>
        <taxon>Neocallimastigaceae</taxon>
        <taxon>Anaeromyces</taxon>
    </lineage>
</organism>
<evidence type="ECO:0000256" key="1">
    <source>
        <dbReference type="ARBA" id="ARBA00004496"/>
    </source>
</evidence>
<sequence length="375" mass="41498">MKNIVIFSGSSHPHLTDLICKQLDLVPGKCNLSKFSNQETNVELFESVREKDIFIVQSGCGHVNDNLIELLIMISACKITSAKRIVCVIPSFPYSRLPNSPYTKNGNTISRIPESEKSKLLNLTRKPEHGEPIKQKKNVSITNLGEIPASNDHSGTYKHWTCRAGNLVAKMIVEAGADNIITMDLHDPQFQGFFDIPVDNLSSQLLIAKYIKMNIPDYQQAVITSPDAGGAKRATALAELLKMTVALVHKDRVFHNDEMSLVGDVKDKVCIIIDDIIDTSSTITRAAQLLVNNGAKKIYAIITHAILSGDAIQKVNDSCIDELIVSNSIPQDEHVKACTKIKVFDIAPLFAETIRRIHNGESVSTQYKNSDIYME</sequence>
<dbReference type="GO" id="GO:0005737">
    <property type="term" value="C:cytoplasm"/>
    <property type="evidence" value="ECO:0007669"/>
    <property type="project" value="UniProtKB-SubCell"/>
</dbReference>
<evidence type="ECO:0000256" key="7">
    <source>
        <dbReference type="ARBA" id="ARBA00022741"/>
    </source>
</evidence>
<evidence type="ECO:0000256" key="4">
    <source>
        <dbReference type="ARBA" id="ARBA00022679"/>
    </source>
</evidence>
<dbReference type="STRING" id="1754192.A0A1Y1XG37"/>
<dbReference type="EMBL" id="MCFG01000054">
    <property type="protein sequence ID" value="ORX84344.1"/>
    <property type="molecule type" value="Genomic_DNA"/>
</dbReference>
<feature type="domain" description="Ribose-phosphate pyrophosphokinase N-terminal" evidence="12">
    <location>
        <begin position="4"/>
        <end position="96"/>
    </location>
</feature>
<dbReference type="PANTHER" id="PTHR10210">
    <property type="entry name" value="RIBOSE-PHOSPHATE DIPHOSPHOKINASE FAMILY MEMBER"/>
    <property type="match status" value="1"/>
</dbReference>
<dbReference type="GO" id="GO:0006164">
    <property type="term" value="P:purine nucleotide biosynthetic process"/>
    <property type="evidence" value="ECO:0007669"/>
    <property type="project" value="TreeGrafter"/>
</dbReference>
<evidence type="ECO:0000313" key="13">
    <source>
        <dbReference type="EMBL" id="ORX84344.1"/>
    </source>
</evidence>
<comment type="subcellular location">
    <subcellularLocation>
        <location evidence="1">Cytoplasm</location>
    </subcellularLocation>
</comment>
<dbReference type="GO" id="GO:0006015">
    <property type="term" value="P:5-phosphoribose 1-diphosphate biosynthetic process"/>
    <property type="evidence" value="ECO:0007669"/>
    <property type="project" value="TreeGrafter"/>
</dbReference>
<reference evidence="13 14" key="2">
    <citation type="submission" date="2016-08" db="EMBL/GenBank/DDBJ databases">
        <title>Pervasive Adenine N6-methylation of Active Genes in Fungi.</title>
        <authorList>
            <consortium name="DOE Joint Genome Institute"/>
            <person name="Mondo S.J."/>
            <person name="Dannebaum R.O."/>
            <person name="Kuo R.C."/>
            <person name="Labutti K."/>
            <person name="Haridas S."/>
            <person name="Kuo A."/>
            <person name="Salamov A."/>
            <person name="Ahrendt S.R."/>
            <person name="Lipzen A."/>
            <person name="Sullivan W."/>
            <person name="Andreopoulos W.B."/>
            <person name="Clum A."/>
            <person name="Lindquist E."/>
            <person name="Daum C."/>
            <person name="Ramamoorthy G.K."/>
            <person name="Gryganskyi A."/>
            <person name="Culley D."/>
            <person name="Magnuson J.K."/>
            <person name="James T.Y."/>
            <person name="O'Malley M.A."/>
            <person name="Stajich J.E."/>
            <person name="Spatafora J.W."/>
            <person name="Visel A."/>
            <person name="Grigoriev I.V."/>
        </authorList>
    </citation>
    <scope>NUCLEOTIDE SEQUENCE [LARGE SCALE GENOMIC DNA]</scope>
    <source>
        <strain evidence="13 14">S4</strain>
    </source>
</reference>
<dbReference type="FunFam" id="3.40.50.2020:FF:000014">
    <property type="entry name" value="Ribose-phosphate pyrophosphokinase 1"/>
    <property type="match status" value="1"/>
</dbReference>
<gene>
    <name evidence="13" type="ORF">BCR32DRAFT_230528</name>
</gene>
<dbReference type="GO" id="GO:0002189">
    <property type="term" value="C:ribose phosphate diphosphokinase complex"/>
    <property type="evidence" value="ECO:0007669"/>
    <property type="project" value="UniProtKB-ARBA"/>
</dbReference>
<evidence type="ECO:0000256" key="3">
    <source>
        <dbReference type="ARBA" id="ARBA00013247"/>
    </source>
</evidence>
<dbReference type="InterPro" id="IPR000836">
    <property type="entry name" value="PRTase_dom"/>
</dbReference>
<dbReference type="PROSITE" id="PS00114">
    <property type="entry name" value="PRPP_SYNTHASE"/>
    <property type="match status" value="1"/>
</dbReference>
<name>A0A1Y1XG37_9FUNG</name>
<dbReference type="CDD" id="cd06223">
    <property type="entry name" value="PRTases_typeI"/>
    <property type="match status" value="1"/>
</dbReference>
<keyword evidence="10" id="KW-0460">Magnesium</keyword>
<dbReference type="SMART" id="SM01400">
    <property type="entry name" value="Pribosyltran_N"/>
    <property type="match status" value="1"/>
</dbReference>
<keyword evidence="6" id="KW-0545">Nucleotide biosynthesis</keyword>
<dbReference type="GO" id="GO:0005524">
    <property type="term" value="F:ATP binding"/>
    <property type="evidence" value="ECO:0007669"/>
    <property type="project" value="UniProtKB-KW"/>
</dbReference>
<reference evidence="13 14" key="1">
    <citation type="submission" date="2016-08" db="EMBL/GenBank/DDBJ databases">
        <title>A Parts List for Fungal Cellulosomes Revealed by Comparative Genomics.</title>
        <authorList>
            <consortium name="DOE Joint Genome Institute"/>
            <person name="Haitjema C.H."/>
            <person name="Gilmore S.P."/>
            <person name="Henske J.K."/>
            <person name="Solomon K.V."/>
            <person name="De Groot R."/>
            <person name="Kuo A."/>
            <person name="Mondo S.J."/>
            <person name="Salamov A.A."/>
            <person name="Labutti K."/>
            <person name="Zhao Z."/>
            <person name="Chiniquy J."/>
            <person name="Barry K."/>
            <person name="Brewer H.M."/>
            <person name="Purvine S.O."/>
            <person name="Wright A.T."/>
            <person name="Boxma B."/>
            <person name="Van Alen T."/>
            <person name="Hackstein J.H."/>
            <person name="Baker S.E."/>
            <person name="Grigoriev I.V."/>
            <person name="O'Malley M.A."/>
        </authorList>
    </citation>
    <scope>NUCLEOTIDE SEQUENCE [LARGE SCALE GENOMIC DNA]</scope>
    <source>
        <strain evidence="13 14">S4</strain>
    </source>
</reference>
<dbReference type="Gene3D" id="3.40.50.2020">
    <property type="match status" value="2"/>
</dbReference>
<dbReference type="InterPro" id="IPR000842">
    <property type="entry name" value="PRib_PP_synth_CS"/>
</dbReference>